<gene>
    <name evidence="2" type="ORF">GCM10009850_042060</name>
</gene>
<proteinExistence type="predicted"/>
<dbReference type="Proteomes" id="UP001499843">
    <property type="component" value="Unassembled WGS sequence"/>
</dbReference>
<sequence length="89" mass="8800">MFALRKSTPLLSPEGTTTAPAGGVAGPFSDELPQTAAASVTVPIAISVTGLPASPLAGVAPPMTTVARAANATGQVLRIPVLLQVLTKP</sequence>
<dbReference type="EMBL" id="BAAAQX010000009">
    <property type="protein sequence ID" value="GAA2208748.1"/>
    <property type="molecule type" value="Genomic_DNA"/>
</dbReference>
<organism evidence="2 3">
    <name type="scientific">Nonomuraea monospora</name>
    <dbReference type="NCBI Taxonomy" id="568818"/>
    <lineage>
        <taxon>Bacteria</taxon>
        <taxon>Bacillati</taxon>
        <taxon>Actinomycetota</taxon>
        <taxon>Actinomycetes</taxon>
        <taxon>Streptosporangiales</taxon>
        <taxon>Streptosporangiaceae</taxon>
        <taxon>Nonomuraea</taxon>
    </lineage>
</organism>
<feature type="region of interest" description="Disordered" evidence="1">
    <location>
        <begin position="1"/>
        <end position="30"/>
    </location>
</feature>
<name>A0ABP5PDY6_9ACTN</name>
<protein>
    <submittedName>
        <fullName evidence="2">Uncharacterized protein</fullName>
    </submittedName>
</protein>
<reference evidence="3" key="1">
    <citation type="journal article" date="2019" name="Int. J. Syst. Evol. Microbiol.">
        <title>The Global Catalogue of Microorganisms (GCM) 10K type strain sequencing project: providing services to taxonomists for standard genome sequencing and annotation.</title>
        <authorList>
            <consortium name="The Broad Institute Genomics Platform"/>
            <consortium name="The Broad Institute Genome Sequencing Center for Infectious Disease"/>
            <person name="Wu L."/>
            <person name="Ma J."/>
        </authorList>
    </citation>
    <scope>NUCLEOTIDE SEQUENCE [LARGE SCALE GENOMIC DNA]</scope>
    <source>
        <strain evidence="3">JCM 16114</strain>
    </source>
</reference>
<evidence type="ECO:0000313" key="2">
    <source>
        <dbReference type="EMBL" id="GAA2208748.1"/>
    </source>
</evidence>
<keyword evidence="3" id="KW-1185">Reference proteome</keyword>
<accession>A0ABP5PDY6</accession>
<evidence type="ECO:0000313" key="3">
    <source>
        <dbReference type="Proteomes" id="UP001499843"/>
    </source>
</evidence>
<feature type="compositionally biased region" description="Low complexity" evidence="1">
    <location>
        <begin position="13"/>
        <end position="22"/>
    </location>
</feature>
<evidence type="ECO:0000256" key="1">
    <source>
        <dbReference type="SAM" id="MobiDB-lite"/>
    </source>
</evidence>
<comment type="caution">
    <text evidence="2">The sequence shown here is derived from an EMBL/GenBank/DDBJ whole genome shotgun (WGS) entry which is preliminary data.</text>
</comment>